<gene>
    <name evidence="1" type="ORF">WN50_03555</name>
</gene>
<dbReference type="Proteomes" id="UP000033607">
    <property type="component" value="Unassembled WGS sequence"/>
</dbReference>
<dbReference type="OrthoDB" id="582908at2"/>
<evidence type="ECO:0000313" key="1">
    <source>
        <dbReference type="EMBL" id="KKD39411.1"/>
    </source>
</evidence>
<dbReference type="RefSeq" id="WP_046277129.1">
    <property type="nucleotide sequence ID" value="NZ_LATL02000170.1"/>
</dbReference>
<organism evidence="1 2">
    <name type="scientific">Limnoraphis robusta CS-951</name>
    <dbReference type="NCBI Taxonomy" id="1637645"/>
    <lineage>
        <taxon>Bacteria</taxon>
        <taxon>Bacillati</taxon>
        <taxon>Cyanobacteriota</taxon>
        <taxon>Cyanophyceae</taxon>
        <taxon>Oscillatoriophycideae</taxon>
        <taxon>Oscillatoriales</taxon>
        <taxon>Sirenicapillariaceae</taxon>
        <taxon>Limnoraphis</taxon>
    </lineage>
</organism>
<name>A0A0F5YKJ4_9CYAN</name>
<reference evidence="1 2" key="1">
    <citation type="submission" date="2015-06" db="EMBL/GenBank/DDBJ databases">
        <title>Draft genome assembly of filamentous brackish cyanobacterium Limnoraphis robusta strain CS-951.</title>
        <authorList>
            <person name="Willis A."/>
            <person name="Parks M."/>
            <person name="Burford M.A."/>
        </authorList>
    </citation>
    <scope>NUCLEOTIDE SEQUENCE [LARGE SCALE GENOMIC DNA]</scope>
    <source>
        <strain evidence="1 2">CS-951</strain>
    </source>
</reference>
<sequence>MLDWYEMRKINGKVVSELRKQVKKRLEKEQGIEYERAMGLSEAIDKYWSAQEQRYQQYKRAIY</sequence>
<comment type="caution">
    <text evidence="1">The sequence shown here is derived from an EMBL/GenBank/DDBJ whole genome shotgun (WGS) entry which is preliminary data.</text>
</comment>
<dbReference type="AlphaFoldDB" id="A0A0F5YKJ4"/>
<dbReference type="EMBL" id="LATL02000170">
    <property type="protein sequence ID" value="KKD39411.1"/>
    <property type="molecule type" value="Genomic_DNA"/>
</dbReference>
<accession>A0A0F5YKJ4</accession>
<protein>
    <submittedName>
        <fullName evidence="1">Uncharacterized protein</fullName>
    </submittedName>
</protein>
<proteinExistence type="predicted"/>
<evidence type="ECO:0000313" key="2">
    <source>
        <dbReference type="Proteomes" id="UP000033607"/>
    </source>
</evidence>